<evidence type="ECO:0000313" key="3">
    <source>
        <dbReference type="Proteomes" id="UP000295334"/>
    </source>
</evidence>
<accession>A0A4R1B859</accession>
<dbReference type="InterPro" id="IPR007963">
    <property type="entry name" value="Peptidase_M61_catalytic"/>
</dbReference>
<feature type="domain" description="Peptidase M61 catalytic" evidence="1">
    <location>
        <begin position="286"/>
        <end position="360"/>
    </location>
</feature>
<reference evidence="2 3" key="1">
    <citation type="submission" date="2019-03" db="EMBL/GenBank/DDBJ databases">
        <authorList>
            <person name="Kim M.K.M."/>
        </authorList>
    </citation>
    <scope>NUCLEOTIDE SEQUENCE [LARGE SCALE GENOMIC DNA]</scope>
    <source>
        <strain evidence="2 3">17J68-12</strain>
    </source>
</reference>
<dbReference type="EMBL" id="SJZI01000050">
    <property type="protein sequence ID" value="TCJ12675.1"/>
    <property type="molecule type" value="Genomic_DNA"/>
</dbReference>
<sequence>MRVLLTLLATVFSLYILAQAPRTLSYTFSYDTAAAKPALTVDLRFRGDVSGTTVLRLPDAWASQKELWKAVSVLESKTPGVRIDSGAGPAQRLLRHAPGAGIHLRYVLQQDWDGPLLYPYNYRAVLRKEWMQATGYAFVVRPDWAKSQALLLQLDWRGMPAGWCLANSFHATGRNWQGRCTADNLDNVLLVAGDFRLYPKNIEGKPVYTAIRGKEWSFADTEMVAKTTRIIGGERNFWKQHDEPYFLVSLVPFEGGPGFNINGSALHHAFFMGMSTDSLAAAHMHALLAHEYMHRWIGIGLVLRGREEEQYWFSEGFTEYYTYKTLFQNRIIDTGEYVAAVNRTVSEYYLSPKRNAPNTAAADSFWLDRSFQRLPYVKGFTFAMYLDVQLQQKSGGKRSLDGVMKKLLSSTPPGDSLSIDRFLSAFASEGVAAGKAYQDWILAGGTVPVPPLPELRGLRFTDVNMGFFELGFDDKELKKGKPLSGVVAGSEAWKAGLRDGQLLQGMNIHFGDATKPVKISVLDNGQLKQVSYLPVHRNRVPVPQYEFTAAR</sequence>
<name>A0A4R1B859_9BACT</name>
<evidence type="ECO:0000313" key="2">
    <source>
        <dbReference type="EMBL" id="TCJ12675.1"/>
    </source>
</evidence>
<evidence type="ECO:0000259" key="1">
    <source>
        <dbReference type="Pfam" id="PF05299"/>
    </source>
</evidence>
<dbReference type="Pfam" id="PF05299">
    <property type="entry name" value="Peptidase_M61"/>
    <property type="match status" value="1"/>
</dbReference>
<gene>
    <name evidence="2" type="ORF">EPD60_15565</name>
</gene>
<dbReference type="AlphaFoldDB" id="A0A4R1B859"/>
<dbReference type="SUPFAM" id="SSF55486">
    <property type="entry name" value="Metalloproteases ('zincins'), catalytic domain"/>
    <property type="match status" value="1"/>
</dbReference>
<dbReference type="Proteomes" id="UP000295334">
    <property type="component" value="Unassembled WGS sequence"/>
</dbReference>
<dbReference type="InterPro" id="IPR027268">
    <property type="entry name" value="Peptidase_M4/M1_CTD_sf"/>
</dbReference>
<keyword evidence="3" id="KW-1185">Reference proteome</keyword>
<protein>
    <recommendedName>
        <fullName evidence="1">Peptidase M61 catalytic domain-containing protein</fullName>
    </recommendedName>
</protein>
<organism evidence="2 3">
    <name type="scientific">Flaviaesturariibacter flavus</name>
    <dbReference type="NCBI Taxonomy" id="2502780"/>
    <lineage>
        <taxon>Bacteria</taxon>
        <taxon>Pseudomonadati</taxon>
        <taxon>Bacteroidota</taxon>
        <taxon>Chitinophagia</taxon>
        <taxon>Chitinophagales</taxon>
        <taxon>Chitinophagaceae</taxon>
        <taxon>Flaviaestuariibacter</taxon>
    </lineage>
</organism>
<dbReference type="Gene3D" id="1.10.390.10">
    <property type="entry name" value="Neutral Protease Domain 2"/>
    <property type="match status" value="1"/>
</dbReference>
<dbReference type="RefSeq" id="WP_131450432.1">
    <property type="nucleotide sequence ID" value="NZ_SJZI01000050.1"/>
</dbReference>
<proteinExistence type="predicted"/>
<dbReference type="OrthoDB" id="9778516at2"/>
<comment type="caution">
    <text evidence="2">The sequence shown here is derived from an EMBL/GenBank/DDBJ whole genome shotgun (WGS) entry which is preliminary data.</text>
</comment>